<evidence type="ECO:0000256" key="1">
    <source>
        <dbReference type="SAM" id="MobiDB-lite"/>
    </source>
</evidence>
<feature type="compositionally biased region" description="Basic and acidic residues" evidence="1">
    <location>
        <begin position="51"/>
        <end position="62"/>
    </location>
</feature>
<accession>A0AAQ1PBK2</accession>
<organism evidence="2 3">
    <name type="scientific">Pseudomonas inefficax</name>
    <dbReference type="NCBI Taxonomy" id="2078786"/>
    <lineage>
        <taxon>Bacteria</taxon>
        <taxon>Pseudomonadati</taxon>
        <taxon>Pseudomonadota</taxon>
        <taxon>Gammaproteobacteria</taxon>
        <taxon>Pseudomonadales</taxon>
        <taxon>Pseudomonadaceae</taxon>
        <taxon>Pseudomonas</taxon>
    </lineage>
</organism>
<sequence>MRPCTTACCVRKMVLASTRSPVIIGGISIAAWADALHDSGESEGETMMARPTDEAERLERKQSPVLAFQPLTAR</sequence>
<evidence type="ECO:0000313" key="2">
    <source>
        <dbReference type="EMBL" id="SPO62251.1"/>
    </source>
</evidence>
<proteinExistence type="predicted"/>
<name>A0AAQ1PBK2_9PSED</name>
<dbReference type="EMBL" id="OPYN01000166">
    <property type="protein sequence ID" value="SPO62251.1"/>
    <property type="molecule type" value="Genomic_DNA"/>
</dbReference>
<gene>
    <name evidence="2" type="ORF">JV551A3_V1_1660025</name>
</gene>
<keyword evidence="3" id="KW-1185">Reference proteome</keyword>
<protein>
    <submittedName>
        <fullName evidence="2">Uncharacterized protein</fullName>
    </submittedName>
</protein>
<reference evidence="2 3" key="1">
    <citation type="submission" date="2018-02" db="EMBL/GenBank/DDBJ databases">
        <authorList>
            <person name="Dubost A."/>
        </authorList>
    </citation>
    <scope>NUCLEOTIDE SEQUENCE [LARGE SCALE GENOMIC DNA]</scope>
    <source>
        <strain evidence="3">JV551A3</strain>
    </source>
</reference>
<evidence type="ECO:0000313" key="3">
    <source>
        <dbReference type="Proteomes" id="UP000294335"/>
    </source>
</evidence>
<dbReference type="Proteomes" id="UP000294335">
    <property type="component" value="Unassembled WGS sequence"/>
</dbReference>
<feature type="region of interest" description="Disordered" evidence="1">
    <location>
        <begin position="41"/>
        <end position="63"/>
    </location>
</feature>
<dbReference type="AlphaFoldDB" id="A0AAQ1PBK2"/>
<comment type="caution">
    <text evidence="2">The sequence shown here is derived from an EMBL/GenBank/DDBJ whole genome shotgun (WGS) entry which is preliminary data.</text>
</comment>